<proteinExistence type="predicted"/>
<dbReference type="PANTHER" id="PTHR14110">
    <property type="entry name" value="MITOCHONDRIAL IMPORT INNER MEMBRANE TRANSLOCASE SUBUNIT TIM22"/>
    <property type="match status" value="1"/>
</dbReference>
<evidence type="ECO:0000313" key="6">
    <source>
        <dbReference type="Proteomes" id="UP000807159"/>
    </source>
</evidence>
<dbReference type="InterPro" id="IPR039175">
    <property type="entry name" value="TIM22"/>
</dbReference>
<evidence type="ECO:0000256" key="3">
    <source>
        <dbReference type="ARBA" id="ARBA00022989"/>
    </source>
</evidence>
<keyword evidence="6" id="KW-1185">Reference proteome</keyword>
<comment type="caution">
    <text evidence="5">The sequence shown here is derived from an EMBL/GenBank/DDBJ whole genome shotgun (WGS) entry which is preliminary data.</text>
</comment>
<evidence type="ECO:0000256" key="2">
    <source>
        <dbReference type="ARBA" id="ARBA00022692"/>
    </source>
</evidence>
<accession>A0A8T2X6J1</accession>
<evidence type="ECO:0000256" key="4">
    <source>
        <dbReference type="ARBA" id="ARBA00023136"/>
    </source>
</evidence>
<dbReference type="Proteomes" id="UP000807159">
    <property type="component" value="Chromosome 14"/>
</dbReference>
<reference evidence="5" key="1">
    <citation type="journal article" date="2021" name="J. Hered.">
        <title>Genome Assembly of Salicaceae Populus deltoides (Eastern Cottonwood) I-69 Based on Nanopore Sequencing and Hi-C Technologies.</title>
        <authorList>
            <person name="Bai S."/>
            <person name="Wu H."/>
            <person name="Zhang J."/>
            <person name="Pan Z."/>
            <person name="Zhao W."/>
            <person name="Li Z."/>
            <person name="Tong C."/>
        </authorList>
    </citation>
    <scope>NUCLEOTIDE SEQUENCE</scope>
    <source>
        <tissue evidence="5">Leaf</tissue>
    </source>
</reference>
<dbReference type="GO" id="GO:0030943">
    <property type="term" value="F:mitochondrion targeting sequence binding"/>
    <property type="evidence" value="ECO:0007669"/>
    <property type="project" value="TreeGrafter"/>
</dbReference>
<comment type="subcellular location">
    <subcellularLocation>
        <location evidence="1">Membrane</location>
        <topology evidence="1">Multi-pass membrane protein</topology>
    </subcellularLocation>
</comment>
<dbReference type="GO" id="GO:0008320">
    <property type="term" value="F:protein transmembrane transporter activity"/>
    <property type="evidence" value="ECO:0007669"/>
    <property type="project" value="TreeGrafter"/>
</dbReference>
<dbReference type="PANTHER" id="PTHR14110:SF5">
    <property type="entry name" value="OUTER ENVELOPE PORE PROTEIN 16-4, CHLOROPLASTIC"/>
    <property type="match status" value="1"/>
</dbReference>
<evidence type="ECO:0000256" key="1">
    <source>
        <dbReference type="ARBA" id="ARBA00004141"/>
    </source>
</evidence>
<dbReference type="GO" id="GO:0045039">
    <property type="term" value="P:protein insertion into mitochondrial inner membrane"/>
    <property type="evidence" value="ECO:0007669"/>
    <property type="project" value="InterPro"/>
</dbReference>
<protein>
    <submittedName>
        <fullName evidence="5">Uncharacterized protein</fullName>
    </submittedName>
</protein>
<evidence type="ECO:0000313" key="5">
    <source>
        <dbReference type="EMBL" id="KAH8489169.1"/>
    </source>
</evidence>
<keyword evidence="3" id="KW-1133">Transmembrane helix</keyword>
<keyword evidence="2" id="KW-0812">Transmembrane</keyword>
<sequence length="126" mass="13604">MEEELIGAVPCSSLAVDSVLRVGTAGAIWGSCIGPYDARKRGLTGVAQASFVAKTIGKFGFQCGLVAGVFTATCCGIQRYRRQNDWGQLLLLGQEVGHRLLGWLVWFLPLVLPLIIPKPFELSAKK</sequence>
<dbReference type="EMBL" id="JACEGQ020000014">
    <property type="protein sequence ID" value="KAH8489169.1"/>
    <property type="molecule type" value="Genomic_DNA"/>
</dbReference>
<dbReference type="GO" id="GO:0042721">
    <property type="term" value="C:TIM22 mitochondrial import inner membrane insertion complex"/>
    <property type="evidence" value="ECO:0007669"/>
    <property type="project" value="InterPro"/>
</dbReference>
<dbReference type="AlphaFoldDB" id="A0A8T2X6J1"/>
<keyword evidence="4" id="KW-0472">Membrane</keyword>
<organism evidence="5 6">
    <name type="scientific">Populus deltoides</name>
    <name type="common">Eastern poplar</name>
    <name type="synonym">Eastern cottonwood</name>
    <dbReference type="NCBI Taxonomy" id="3696"/>
    <lineage>
        <taxon>Eukaryota</taxon>
        <taxon>Viridiplantae</taxon>
        <taxon>Streptophyta</taxon>
        <taxon>Embryophyta</taxon>
        <taxon>Tracheophyta</taxon>
        <taxon>Spermatophyta</taxon>
        <taxon>Magnoliopsida</taxon>
        <taxon>eudicotyledons</taxon>
        <taxon>Gunneridae</taxon>
        <taxon>Pentapetalae</taxon>
        <taxon>rosids</taxon>
        <taxon>fabids</taxon>
        <taxon>Malpighiales</taxon>
        <taxon>Salicaceae</taxon>
        <taxon>Saliceae</taxon>
        <taxon>Populus</taxon>
    </lineage>
</organism>
<name>A0A8T2X6J1_POPDE</name>
<gene>
    <name evidence="5" type="ORF">H0E87_024715</name>
</gene>